<gene>
    <name evidence="1" type="ORF">LCGC14_0039470</name>
</gene>
<dbReference type="SUPFAM" id="SSF102588">
    <property type="entry name" value="LmbE-like"/>
    <property type="match status" value="1"/>
</dbReference>
<name>A0A0F9W969_9ZZZZ</name>
<dbReference type="Pfam" id="PF02585">
    <property type="entry name" value="PIG-L"/>
    <property type="match status" value="1"/>
</dbReference>
<dbReference type="InterPro" id="IPR003737">
    <property type="entry name" value="GlcNAc_PI_deacetylase-related"/>
</dbReference>
<comment type="caution">
    <text evidence="1">The sequence shown here is derived from an EMBL/GenBank/DDBJ whole genome shotgun (WGS) entry which is preliminary data.</text>
</comment>
<dbReference type="PANTHER" id="PTHR12993:SF11">
    <property type="entry name" value="N-ACETYLGLUCOSAMINYL-PHOSPHATIDYLINOSITOL DE-N-ACETYLASE"/>
    <property type="match status" value="1"/>
</dbReference>
<proteinExistence type="predicted"/>
<reference evidence="1" key="1">
    <citation type="journal article" date="2015" name="Nature">
        <title>Complex archaea that bridge the gap between prokaryotes and eukaryotes.</title>
        <authorList>
            <person name="Spang A."/>
            <person name="Saw J.H."/>
            <person name="Jorgensen S.L."/>
            <person name="Zaremba-Niedzwiedzka K."/>
            <person name="Martijn J."/>
            <person name="Lind A.E."/>
            <person name="van Eijk R."/>
            <person name="Schleper C."/>
            <person name="Guy L."/>
            <person name="Ettema T.J."/>
        </authorList>
    </citation>
    <scope>NUCLEOTIDE SEQUENCE</scope>
</reference>
<dbReference type="EMBL" id="LAZR01000008">
    <property type="protein sequence ID" value="KKO08828.1"/>
    <property type="molecule type" value="Genomic_DNA"/>
</dbReference>
<dbReference type="GO" id="GO:0016811">
    <property type="term" value="F:hydrolase activity, acting on carbon-nitrogen (but not peptide) bonds, in linear amides"/>
    <property type="evidence" value="ECO:0007669"/>
    <property type="project" value="TreeGrafter"/>
</dbReference>
<dbReference type="PANTHER" id="PTHR12993">
    <property type="entry name" value="N-ACETYLGLUCOSAMINYL-PHOSPHATIDYLINOSITOL DE-N-ACETYLASE-RELATED"/>
    <property type="match status" value="1"/>
</dbReference>
<evidence type="ECO:0000313" key="1">
    <source>
        <dbReference type="EMBL" id="KKO08828.1"/>
    </source>
</evidence>
<dbReference type="Gene3D" id="3.40.50.10320">
    <property type="entry name" value="LmbE-like"/>
    <property type="match status" value="1"/>
</dbReference>
<accession>A0A0F9W969</accession>
<organism evidence="1">
    <name type="scientific">marine sediment metagenome</name>
    <dbReference type="NCBI Taxonomy" id="412755"/>
    <lineage>
        <taxon>unclassified sequences</taxon>
        <taxon>metagenomes</taxon>
        <taxon>ecological metagenomes</taxon>
    </lineage>
</organism>
<protein>
    <submittedName>
        <fullName evidence="1">Uncharacterized protein</fullName>
    </submittedName>
</protein>
<dbReference type="InterPro" id="IPR024078">
    <property type="entry name" value="LmbE-like_dom_sf"/>
</dbReference>
<sequence>MNPEHVLVPYQCHDLPPGPWLIFSPHADDETFGMGGALRLAADQGISTHVIVLTDGALGGDVSDAAQTAALVQTRQQELSAACALLGVSHTDTWDQPDRGLIPDAALSERIATAIADTGAGTVFFPGALELHPDHRMTAQLVWQAGQQLQRRAWRGALPQFWSYEISVQSPVNRLLDITAVLSTKQQAMAVYASQNSQNNYPDLIMALNKARTFSLPATVSHAEAFCQFTDDELSDSLQAATTAALARYFAVSETKG</sequence>
<dbReference type="AlphaFoldDB" id="A0A0F9W969"/>